<keyword evidence="8 15" id="KW-0863">Zinc-finger</keyword>
<proteinExistence type="inferred from homology"/>
<evidence type="ECO:0000259" key="20">
    <source>
        <dbReference type="PROSITE" id="PS50805"/>
    </source>
</evidence>
<feature type="domain" description="C2H2-type" evidence="18">
    <location>
        <begin position="591"/>
        <end position="618"/>
    </location>
</feature>
<evidence type="ECO:0000256" key="4">
    <source>
        <dbReference type="ARBA" id="ARBA00022499"/>
    </source>
</evidence>
<dbReference type="SMART" id="SM00431">
    <property type="entry name" value="SCAN"/>
    <property type="match status" value="1"/>
</dbReference>
<dbReference type="InterPro" id="IPR013087">
    <property type="entry name" value="Znf_C2H2_type"/>
</dbReference>
<dbReference type="CDD" id="cd07936">
    <property type="entry name" value="SCAN"/>
    <property type="match status" value="1"/>
</dbReference>
<dbReference type="GO" id="GO:0005667">
    <property type="term" value="C:transcription regulator complex"/>
    <property type="evidence" value="ECO:0007669"/>
    <property type="project" value="TreeGrafter"/>
</dbReference>
<feature type="domain" description="C2H2-type" evidence="18">
    <location>
        <begin position="535"/>
        <end position="562"/>
    </location>
</feature>
<evidence type="ECO:0000313" key="21">
    <source>
        <dbReference type="EMBL" id="KFO28180.1"/>
    </source>
</evidence>
<accession>A0A091DD61</accession>
<keyword evidence="9" id="KW-0862">Zinc</keyword>
<feature type="compositionally biased region" description="Polar residues" evidence="17">
    <location>
        <begin position="355"/>
        <end position="375"/>
    </location>
</feature>
<evidence type="ECO:0000259" key="19">
    <source>
        <dbReference type="PROSITE" id="PS50804"/>
    </source>
</evidence>
<evidence type="ECO:0000256" key="1">
    <source>
        <dbReference type="ARBA" id="ARBA00003767"/>
    </source>
</evidence>
<reference evidence="21 22" key="1">
    <citation type="submission" date="2013-11" db="EMBL/GenBank/DDBJ databases">
        <title>The Damaraland mole rat (Fukomys damarensis) genome and evolution of African mole rats.</title>
        <authorList>
            <person name="Gladyshev V.N."/>
            <person name="Fang X."/>
        </authorList>
    </citation>
    <scope>NUCLEOTIDE SEQUENCE [LARGE SCALE GENOMIC DNA]</scope>
    <source>
        <tissue evidence="21">Liver</tissue>
    </source>
</reference>
<feature type="domain" description="C2H2-type" evidence="18">
    <location>
        <begin position="507"/>
        <end position="534"/>
    </location>
</feature>
<keyword evidence="6" id="KW-0479">Metal-binding</keyword>
<name>A0A091DD61_FUKDA</name>
<dbReference type="PROSITE" id="PS00028">
    <property type="entry name" value="ZINC_FINGER_C2H2_1"/>
    <property type="match status" value="12"/>
</dbReference>
<dbReference type="Proteomes" id="UP000028990">
    <property type="component" value="Unassembled WGS sequence"/>
</dbReference>
<feature type="domain" description="KRAB" evidence="20">
    <location>
        <begin position="405"/>
        <end position="501"/>
    </location>
</feature>
<keyword evidence="11" id="KW-0805">Transcription regulation</keyword>
<evidence type="ECO:0000256" key="12">
    <source>
        <dbReference type="ARBA" id="ARBA00023125"/>
    </source>
</evidence>
<feature type="domain" description="C2H2-type" evidence="18">
    <location>
        <begin position="295"/>
        <end position="322"/>
    </location>
</feature>
<keyword evidence="7" id="KW-0677">Repeat</keyword>
<comment type="similarity">
    <text evidence="3">Belongs to the krueppel C2H2-type zinc-finger protein family.</text>
</comment>
<feature type="domain" description="C2H2-type" evidence="18">
    <location>
        <begin position="267"/>
        <end position="294"/>
    </location>
</feature>
<evidence type="ECO:0000256" key="3">
    <source>
        <dbReference type="ARBA" id="ARBA00006991"/>
    </source>
</evidence>
<feature type="domain" description="C2H2-type" evidence="18">
    <location>
        <begin position="703"/>
        <end position="730"/>
    </location>
</feature>
<comment type="subcellular location">
    <subcellularLocation>
        <location evidence="2 16">Nucleus</location>
    </subcellularLocation>
</comment>
<dbReference type="FunFam" id="3.30.160.60:FF:002343">
    <property type="entry name" value="Zinc finger protein 33A"/>
    <property type="match status" value="1"/>
</dbReference>
<dbReference type="PANTHER" id="PTHR14003">
    <property type="entry name" value="TRANSCRIPTIONAL REPRESSOR PROTEIN YY"/>
    <property type="match status" value="1"/>
</dbReference>
<dbReference type="GO" id="GO:0008270">
    <property type="term" value="F:zinc ion binding"/>
    <property type="evidence" value="ECO:0007669"/>
    <property type="project" value="UniProtKB-KW"/>
</dbReference>
<dbReference type="InterPro" id="IPR036051">
    <property type="entry name" value="KRAB_dom_sf"/>
</dbReference>
<dbReference type="FunFam" id="3.30.160.60:FF:000330">
    <property type="entry name" value="Zinc finger with KRAB and SCAN domains 1"/>
    <property type="match status" value="2"/>
</dbReference>
<dbReference type="PROSITE" id="PS50805">
    <property type="entry name" value="KRAB"/>
    <property type="match status" value="1"/>
</dbReference>
<dbReference type="InterPro" id="IPR036236">
    <property type="entry name" value="Znf_C2H2_sf"/>
</dbReference>
<dbReference type="SMART" id="SM00355">
    <property type="entry name" value="ZnF_C2H2"/>
    <property type="match status" value="12"/>
</dbReference>
<feature type="domain" description="SCAN box" evidence="19">
    <location>
        <begin position="40"/>
        <end position="122"/>
    </location>
</feature>
<dbReference type="GO" id="GO:0000785">
    <property type="term" value="C:chromatin"/>
    <property type="evidence" value="ECO:0007669"/>
    <property type="project" value="TreeGrafter"/>
</dbReference>
<dbReference type="Gene3D" id="3.30.160.60">
    <property type="entry name" value="Classic Zinc Finger"/>
    <property type="match status" value="13"/>
</dbReference>
<protein>
    <submittedName>
        <fullName evidence="21">Zinc finger protein 192</fullName>
    </submittedName>
</protein>
<dbReference type="PANTHER" id="PTHR14003:SF23">
    <property type="entry name" value="ZINC FINGER PROTEIN 143"/>
    <property type="match status" value="1"/>
</dbReference>
<feature type="region of interest" description="Disordered" evidence="17">
    <location>
        <begin position="339"/>
        <end position="375"/>
    </location>
</feature>
<dbReference type="Gene3D" id="6.10.140.140">
    <property type="match status" value="1"/>
</dbReference>
<evidence type="ECO:0000256" key="6">
    <source>
        <dbReference type="ARBA" id="ARBA00022723"/>
    </source>
</evidence>
<evidence type="ECO:0000256" key="15">
    <source>
        <dbReference type="PROSITE-ProRule" id="PRU00042"/>
    </source>
</evidence>
<dbReference type="FunFam" id="3.30.160.60:FF:002402">
    <property type="entry name" value="Zinc finger protein 347"/>
    <property type="match status" value="1"/>
</dbReference>
<dbReference type="FunFam" id="3.30.160.60:FF:001370">
    <property type="entry name" value="Zinc finger protein"/>
    <property type="match status" value="1"/>
</dbReference>
<dbReference type="FunFam" id="3.30.160.60:FF:000427">
    <property type="entry name" value="Zinc finger with KRAB and SCAN domains 7"/>
    <property type="match status" value="1"/>
</dbReference>
<feature type="domain" description="C2H2-type" evidence="18">
    <location>
        <begin position="211"/>
        <end position="238"/>
    </location>
</feature>
<dbReference type="FunFam" id="3.30.160.60:FF:002090">
    <property type="entry name" value="Zinc finger protein 473"/>
    <property type="match status" value="1"/>
</dbReference>
<dbReference type="GO" id="GO:0000981">
    <property type="term" value="F:DNA-binding transcription factor activity, RNA polymerase II-specific"/>
    <property type="evidence" value="ECO:0007669"/>
    <property type="project" value="TreeGrafter"/>
</dbReference>
<dbReference type="CDD" id="cd07765">
    <property type="entry name" value="KRAB_A-box"/>
    <property type="match status" value="1"/>
</dbReference>
<dbReference type="FunFam" id="3.30.160.60:FF:001403">
    <property type="entry name" value="Zinc finger with KRAB and SCAN domains 8"/>
    <property type="match status" value="1"/>
</dbReference>
<sequence>MAAALESEEQRPLAVKAESHSWGQDPCAQKCGLHRREFYRQRFRSLSHQDTPGPREAFTQLWTLCRQWLRPECYTKEQILDLLVLEQFLNILPRDLQAWVQAHHPETGEEAVTLLENLERELDEPRKQVPANSGRQHILLDKLAPLGRPYESLTVQLHPSAKTRIENEESSQKEDTPEDRLNEGIPQHPEPKDTIESESRLEWQQRERRQYKCNECGKSFSRSSDLSKHRRTHTGEKPYKCNECGKAFTQHSHLIGHHRVHTGVKPYKCKECGKDFSGRTGLIQHQRIHTGEKPYECDECGRPFRVPARAHGHRVLWEEATPSEPAPEPPCTLLQPVVAQPKSPVPQGPQERAMSMSQSPTPSQKGSSGDQEMTSTIHNTGFQVSDIVEQFQASNDDFVLFQTLEKIEDMAVSLIQEEWLLDPSKKDLSRENRPENCKNMFSLGGETRNENKELTSKQVISAGIQPHEETAARCNGDVIRGLEHGEPQDLLGRLERQRGNPPQERRHKCDECGKSFAQSSGLVRHWRIHTGEKPYQCNVCGKAFSYRSALLSHQDIHNKVKRYHCKECGKAFSQNTGLILHQRIHTGEKPYQCNQCGKAFSQSAGLILHQRIHSGERPYECSECGKAFSHSSHLIGHQRIHTGEKPYECDECGKTFRRSSHLIGHQRSHTGEKPYKCNECGRAFSQKSGLIEHQRIHTGERPYKCKECGKAFNGNTGLIQHLRIHTGEKPYQCNECGKAFIQRSSLIRHQRIHSGEK</sequence>
<dbReference type="FunFam" id="3.30.160.60:FF:000529">
    <property type="entry name" value="Zinc finger with KRAB and SCAN domains 8"/>
    <property type="match status" value="2"/>
</dbReference>
<evidence type="ECO:0000256" key="13">
    <source>
        <dbReference type="ARBA" id="ARBA00023163"/>
    </source>
</evidence>
<gene>
    <name evidence="21" type="ORF">H920_10404</name>
</gene>
<feature type="domain" description="C2H2-type" evidence="18">
    <location>
        <begin position="619"/>
        <end position="646"/>
    </location>
</feature>
<dbReference type="GO" id="GO:0031519">
    <property type="term" value="C:PcG protein complex"/>
    <property type="evidence" value="ECO:0007669"/>
    <property type="project" value="TreeGrafter"/>
</dbReference>
<dbReference type="Pfam" id="PF00096">
    <property type="entry name" value="zf-C2H2"/>
    <property type="match status" value="12"/>
</dbReference>
<evidence type="ECO:0000256" key="14">
    <source>
        <dbReference type="ARBA" id="ARBA00023242"/>
    </source>
</evidence>
<feature type="domain" description="C2H2-type" evidence="18">
    <location>
        <begin position="731"/>
        <end position="757"/>
    </location>
</feature>
<keyword evidence="5" id="KW-0597">Phosphoprotein</keyword>
<keyword evidence="4" id="KW-1017">Isopeptide bond</keyword>
<evidence type="ECO:0000256" key="8">
    <source>
        <dbReference type="ARBA" id="ARBA00022771"/>
    </source>
</evidence>
<dbReference type="GO" id="GO:0005829">
    <property type="term" value="C:cytosol"/>
    <property type="evidence" value="ECO:0007669"/>
    <property type="project" value="UniProtKB-ARBA"/>
</dbReference>
<dbReference type="FunFam" id="3.30.160.60:FF:004137">
    <property type="match status" value="1"/>
</dbReference>
<evidence type="ECO:0000256" key="16">
    <source>
        <dbReference type="PROSITE-ProRule" id="PRU00187"/>
    </source>
</evidence>
<feature type="compositionally biased region" description="Basic and acidic residues" evidence="17">
    <location>
        <begin position="189"/>
        <end position="200"/>
    </location>
</feature>
<dbReference type="InterPro" id="IPR003309">
    <property type="entry name" value="SCAN_dom"/>
</dbReference>
<feature type="domain" description="C2H2-type" evidence="18">
    <location>
        <begin position="675"/>
        <end position="702"/>
    </location>
</feature>
<keyword evidence="13" id="KW-0804">Transcription</keyword>
<dbReference type="SMART" id="SM00349">
    <property type="entry name" value="KRAB"/>
    <property type="match status" value="1"/>
</dbReference>
<dbReference type="SUPFAM" id="SSF47353">
    <property type="entry name" value="Retrovirus capsid dimerization domain-like"/>
    <property type="match status" value="1"/>
</dbReference>
<dbReference type="GO" id="GO:0000978">
    <property type="term" value="F:RNA polymerase II cis-regulatory region sequence-specific DNA binding"/>
    <property type="evidence" value="ECO:0007669"/>
    <property type="project" value="TreeGrafter"/>
</dbReference>
<dbReference type="FunFam" id="1.10.4020.10:FF:000001">
    <property type="entry name" value="zinc finger protein 263 isoform X1"/>
    <property type="match status" value="1"/>
</dbReference>
<dbReference type="InterPro" id="IPR038269">
    <property type="entry name" value="SCAN_sf"/>
</dbReference>
<dbReference type="AlphaFoldDB" id="A0A091DD61"/>
<dbReference type="SUPFAM" id="SSF57667">
    <property type="entry name" value="beta-beta-alpha zinc fingers"/>
    <property type="match status" value="7"/>
</dbReference>
<dbReference type="SUPFAM" id="SSF109640">
    <property type="entry name" value="KRAB domain (Kruppel-associated box)"/>
    <property type="match status" value="1"/>
</dbReference>
<feature type="compositionally biased region" description="Basic and acidic residues" evidence="17">
    <location>
        <begin position="163"/>
        <end position="182"/>
    </location>
</feature>
<evidence type="ECO:0000256" key="11">
    <source>
        <dbReference type="ARBA" id="ARBA00023015"/>
    </source>
</evidence>
<comment type="function">
    <text evidence="1">May be involved in transcriptional regulation.</text>
</comment>
<keyword evidence="10" id="KW-0832">Ubl conjugation</keyword>
<evidence type="ECO:0000256" key="7">
    <source>
        <dbReference type="ARBA" id="ARBA00022737"/>
    </source>
</evidence>
<evidence type="ECO:0000256" key="17">
    <source>
        <dbReference type="SAM" id="MobiDB-lite"/>
    </source>
</evidence>
<dbReference type="PROSITE" id="PS50157">
    <property type="entry name" value="ZINC_FINGER_C2H2_2"/>
    <property type="match status" value="13"/>
</dbReference>
<evidence type="ECO:0000259" key="18">
    <source>
        <dbReference type="PROSITE" id="PS50157"/>
    </source>
</evidence>
<dbReference type="EMBL" id="KN122802">
    <property type="protein sequence ID" value="KFO28180.1"/>
    <property type="molecule type" value="Genomic_DNA"/>
</dbReference>
<feature type="domain" description="C2H2-type" evidence="18">
    <location>
        <begin position="647"/>
        <end position="674"/>
    </location>
</feature>
<dbReference type="InterPro" id="IPR001909">
    <property type="entry name" value="KRAB"/>
</dbReference>
<dbReference type="Gene3D" id="1.10.4020.10">
    <property type="entry name" value="DNA breaking-rejoining enzymes"/>
    <property type="match status" value="1"/>
</dbReference>
<dbReference type="Pfam" id="PF01352">
    <property type="entry name" value="KRAB"/>
    <property type="match status" value="1"/>
</dbReference>
<dbReference type="FunFam" id="3.30.160.60:FF:000737">
    <property type="entry name" value="Zinc finger protein 565"/>
    <property type="match status" value="1"/>
</dbReference>
<organism evidence="21 22">
    <name type="scientific">Fukomys damarensis</name>
    <name type="common">Damaraland mole rat</name>
    <name type="synonym">Cryptomys damarensis</name>
    <dbReference type="NCBI Taxonomy" id="885580"/>
    <lineage>
        <taxon>Eukaryota</taxon>
        <taxon>Metazoa</taxon>
        <taxon>Chordata</taxon>
        <taxon>Craniata</taxon>
        <taxon>Vertebrata</taxon>
        <taxon>Euteleostomi</taxon>
        <taxon>Mammalia</taxon>
        <taxon>Eutheria</taxon>
        <taxon>Euarchontoglires</taxon>
        <taxon>Glires</taxon>
        <taxon>Rodentia</taxon>
        <taxon>Hystricomorpha</taxon>
        <taxon>Bathyergidae</taxon>
        <taxon>Fukomys</taxon>
    </lineage>
</organism>
<feature type="domain" description="C2H2-type" evidence="18">
    <location>
        <begin position="239"/>
        <end position="266"/>
    </location>
</feature>
<dbReference type="PROSITE" id="PS50804">
    <property type="entry name" value="SCAN_BOX"/>
    <property type="match status" value="1"/>
</dbReference>
<dbReference type="Pfam" id="PF02023">
    <property type="entry name" value="SCAN"/>
    <property type="match status" value="1"/>
</dbReference>
<keyword evidence="22" id="KW-1185">Reference proteome</keyword>
<dbReference type="eggNOG" id="KOG1721">
    <property type="taxonomic scope" value="Eukaryota"/>
</dbReference>
<evidence type="ECO:0000313" key="22">
    <source>
        <dbReference type="Proteomes" id="UP000028990"/>
    </source>
</evidence>
<evidence type="ECO:0000256" key="10">
    <source>
        <dbReference type="ARBA" id="ARBA00022843"/>
    </source>
</evidence>
<evidence type="ECO:0000256" key="5">
    <source>
        <dbReference type="ARBA" id="ARBA00022553"/>
    </source>
</evidence>
<keyword evidence="14 16" id="KW-0539">Nucleus</keyword>
<feature type="region of interest" description="Disordered" evidence="17">
    <location>
        <begin position="157"/>
        <end position="200"/>
    </location>
</feature>
<evidence type="ECO:0000256" key="2">
    <source>
        <dbReference type="ARBA" id="ARBA00004123"/>
    </source>
</evidence>
<keyword evidence="12" id="KW-0238">DNA-binding</keyword>
<dbReference type="FunFam" id="3.30.160.60:FF:000794">
    <property type="entry name" value="zinc finger protein 2 isoform X2"/>
    <property type="match status" value="1"/>
</dbReference>
<evidence type="ECO:0000256" key="9">
    <source>
        <dbReference type="ARBA" id="ARBA00022833"/>
    </source>
</evidence>
<feature type="domain" description="C2H2-type" evidence="18">
    <location>
        <begin position="563"/>
        <end position="590"/>
    </location>
</feature>